<feature type="transmembrane region" description="Helical" evidence="2">
    <location>
        <begin position="55"/>
        <end position="77"/>
    </location>
</feature>
<feature type="transmembrane region" description="Helical" evidence="2">
    <location>
        <begin position="363"/>
        <end position="382"/>
    </location>
</feature>
<feature type="transmembrane region" description="Helical" evidence="2">
    <location>
        <begin position="86"/>
        <end position="104"/>
    </location>
</feature>
<feature type="transmembrane region" description="Helical" evidence="2">
    <location>
        <begin position="388"/>
        <end position="410"/>
    </location>
</feature>
<feature type="transmembrane region" description="Helical" evidence="2">
    <location>
        <begin position="110"/>
        <end position="133"/>
    </location>
</feature>
<evidence type="ECO:0000313" key="4">
    <source>
        <dbReference type="WBParaSite" id="SVE_0012100.1"/>
    </source>
</evidence>
<feature type="transmembrane region" description="Helical" evidence="2">
    <location>
        <begin position="331"/>
        <end position="351"/>
    </location>
</feature>
<keyword evidence="2" id="KW-0812">Transmembrane</keyword>
<dbReference type="WBParaSite" id="SVE_0012100.1">
    <property type="protein sequence ID" value="SVE_0012100.1"/>
    <property type="gene ID" value="SVE_0012100"/>
</dbReference>
<proteinExistence type="predicted"/>
<feature type="transmembrane region" description="Helical" evidence="2">
    <location>
        <begin position="145"/>
        <end position="163"/>
    </location>
</feature>
<keyword evidence="2" id="KW-1133">Transmembrane helix</keyword>
<feature type="transmembrane region" description="Helical" evidence="2">
    <location>
        <begin position="282"/>
        <end position="301"/>
    </location>
</feature>
<dbReference type="AlphaFoldDB" id="A0A0K0EUC8"/>
<feature type="transmembrane region" description="Helical" evidence="2">
    <location>
        <begin position="194"/>
        <end position="213"/>
    </location>
</feature>
<protein>
    <submittedName>
        <fullName evidence="4">Major facilitator superfamily domain-containing protein</fullName>
    </submittedName>
</protein>
<feature type="compositionally biased region" description="Basic residues" evidence="1">
    <location>
        <begin position="475"/>
        <end position="490"/>
    </location>
</feature>
<feature type="transmembrane region" description="Helical" evidence="2">
    <location>
        <begin position="25"/>
        <end position="49"/>
    </location>
</feature>
<keyword evidence="3" id="KW-1185">Reference proteome</keyword>
<accession>A0A0K0EUC8</accession>
<feature type="region of interest" description="Disordered" evidence="1">
    <location>
        <begin position="475"/>
        <end position="531"/>
    </location>
</feature>
<evidence type="ECO:0000256" key="2">
    <source>
        <dbReference type="SAM" id="Phobius"/>
    </source>
</evidence>
<evidence type="ECO:0000313" key="3">
    <source>
        <dbReference type="Proteomes" id="UP000035680"/>
    </source>
</evidence>
<keyword evidence="2" id="KW-0472">Membrane</keyword>
<name>A0A0K0EUC8_STRVS</name>
<dbReference type="Proteomes" id="UP000035680">
    <property type="component" value="Unassembled WGS sequence"/>
</dbReference>
<feature type="transmembrane region" description="Helical" evidence="2">
    <location>
        <begin position="247"/>
        <end position="270"/>
    </location>
</feature>
<reference evidence="4" key="2">
    <citation type="submission" date="2015-08" db="UniProtKB">
        <authorList>
            <consortium name="WormBaseParasite"/>
        </authorList>
    </citation>
    <scope>IDENTIFICATION</scope>
</reference>
<feature type="compositionally biased region" description="Polar residues" evidence="1">
    <location>
        <begin position="495"/>
        <end position="510"/>
    </location>
</feature>
<evidence type="ECO:0000256" key="1">
    <source>
        <dbReference type="SAM" id="MobiDB-lite"/>
    </source>
</evidence>
<organism evidence="3 4">
    <name type="scientific">Strongyloides venezuelensis</name>
    <name type="common">Threadworm</name>
    <dbReference type="NCBI Taxonomy" id="75913"/>
    <lineage>
        <taxon>Eukaryota</taxon>
        <taxon>Metazoa</taxon>
        <taxon>Ecdysozoa</taxon>
        <taxon>Nematoda</taxon>
        <taxon>Chromadorea</taxon>
        <taxon>Rhabditida</taxon>
        <taxon>Tylenchina</taxon>
        <taxon>Panagrolaimomorpha</taxon>
        <taxon>Strongyloidoidea</taxon>
        <taxon>Strongyloididae</taxon>
        <taxon>Strongyloides</taxon>
    </lineage>
</organism>
<reference evidence="3" key="1">
    <citation type="submission" date="2014-07" db="EMBL/GenBank/DDBJ databases">
        <authorList>
            <person name="Martin A.A"/>
            <person name="De Silva N."/>
        </authorList>
    </citation>
    <scope>NUCLEOTIDE SEQUENCE</scope>
</reference>
<sequence>MLEMVMVKEINNFIKEMKFEPYYKLLFFQVILIFCGLDQFLISIVPFMVPKDKTIHIPTFMFFGLSQLISSIITYLLKEKFQTIPNVIRVFMVKIFCQIILFALTYEKSYIFFTLLIIVEICNYLIELIIYLMIYNQLHSSKIHLLYINEIFYVFGYLLGALFKNSYSRILNVDDTAPELICSINIHDIEILDVYKFFLPFIQMITVITLYYWKKQEIIDNKVKNNNLNEYEDIPSSYDEKPYQSTLIIYTLLMVFSQYCIKSSLYFFIYYCNKNWDYLSNLTFLLFFMIISKILSMYLFISKHQLFTLTASISICSMASCLFNFPIPLNLVYILYGIGIGPIFPTILGYLKLSNVDKIHFIFISKALANLLSPIVINEIINKYGKKIYSSFAFLSSLAYILFFVGILNYHASKSYDDLTDGKYKIWYLFFGNKTDTAKRKVRKVMRSFRNKSFKAITTVRYHARTWSSRRVKNISQGRGRKLRKNNKRNKTLEVPSSTSIEECDISNSDGNKKELNSNNNSTLTVSHIHV</sequence>